<keyword evidence="6" id="KW-1185">Reference proteome</keyword>
<dbReference type="InterPro" id="IPR005522">
    <property type="entry name" value="IPK"/>
</dbReference>
<dbReference type="PANTHER" id="PTHR12400:SF21">
    <property type="entry name" value="KINASE"/>
    <property type="match status" value="1"/>
</dbReference>
<dbReference type="AlphaFoldDB" id="A0A8U0WPB9"/>
<dbReference type="Pfam" id="PF03770">
    <property type="entry name" value="IPK"/>
    <property type="match status" value="1"/>
</dbReference>
<gene>
    <name evidence="5" type="ORF">TVAG_410270</name>
</gene>
<dbReference type="GO" id="GO:0005634">
    <property type="term" value="C:nucleus"/>
    <property type="evidence" value="ECO:0000318"/>
    <property type="project" value="GO_Central"/>
</dbReference>
<reference evidence="5" key="1">
    <citation type="submission" date="2006-10" db="EMBL/GenBank/DDBJ databases">
        <authorList>
            <person name="Amadeo P."/>
            <person name="Zhao Q."/>
            <person name="Wortman J."/>
            <person name="Fraser-Liggett C."/>
            <person name="Carlton J."/>
        </authorList>
    </citation>
    <scope>NUCLEOTIDE SEQUENCE</scope>
    <source>
        <strain evidence="5">G3</strain>
    </source>
</reference>
<dbReference type="SMR" id="A0A8U0WPB9"/>
<name>A0A8U0WPB9_TRIV3</name>
<evidence type="ECO:0000256" key="2">
    <source>
        <dbReference type="ARBA" id="ARBA00022679"/>
    </source>
</evidence>
<sequence>MESNSDSFSSSDLDPLNTQGGGHGQLCKIKNLDHGIDCVAKPLFEHENNFYTIMTKTPLADCLPRFFGNTQIDGHEYLLIEDLTAGMTSPCIADLKLGTRSFEIGVSESKVRKQMQNMSKSTTPKYAVRIIDVSMRKDGNLVNHWDRNFGKKAPIQSFIDTMNKFIPVNRKQEFLDKVEDVITKLTQTKEIYPGSRLYSASLLVVYDGDQDLPIRVALIDFAHAYSDITQCSGKMDSEEFEDNTILGLRNIIHLLTDPTELEKRQI</sequence>
<dbReference type="Proteomes" id="UP000001542">
    <property type="component" value="Unassembled WGS sequence"/>
</dbReference>
<dbReference type="PANTHER" id="PTHR12400">
    <property type="entry name" value="INOSITOL POLYPHOSPHATE KINASE"/>
    <property type="match status" value="1"/>
</dbReference>
<dbReference type="EC" id="2.7.-.-" evidence="4"/>
<dbReference type="GO" id="GO:0032958">
    <property type="term" value="P:inositol phosphate biosynthetic process"/>
    <property type="evidence" value="ECO:0000318"/>
    <property type="project" value="GO_Central"/>
</dbReference>
<comment type="similarity">
    <text evidence="1 4">Belongs to the inositol phosphokinase (IPK) family.</text>
</comment>
<dbReference type="Gene3D" id="3.30.470.160">
    <property type="entry name" value="Inositol polyphosphate kinase"/>
    <property type="match status" value="1"/>
</dbReference>
<dbReference type="GO" id="GO:0005737">
    <property type="term" value="C:cytoplasm"/>
    <property type="evidence" value="ECO:0000318"/>
    <property type="project" value="GO_Central"/>
</dbReference>
<evidence type="ECO:0000256" key="3">
    <source>
        <dbReference type="ARBA" id="ARBA00022777"/>
    </source>
</evidence>
<evidence type="ECO:0000256" key="1">
    <source>
        <dbReference type="ARBA" id="ARBA00007374"/>
    </source>
</evidence>
<accession>A0A8U0WPB9</accession>
<dbReference type="OMA" id="NDRESLC"/>
<evidence type="ECO:0000256" key="4">
    <source>
        <dbReference type="RuleBase" id="RU363090"/>
    </source>
</evidence>
<keyword evidence="3 4" id="KW-0418">Kinase</keyword>
<dbReference type="OrthoDB" id="2573163at2759"/>
<dbReference type="InterPro" id="IPR038286">
    <property type="entry name" value="IPK_sf"/>
</dbReference>
<dbReference type="EMBL" id="DS113327">
    <property type="protein sequence ID" value="EAY11027.1"/>
    <property type="molecule type" value="Genomic_DNA"/>
</dbReference>
<reference evidence="5" key="2">
    <citation type="journal article" date="2007" name="Science">
        <title>Draft genome sequence of the sexually transmitted pathogen Trichomonas vaginalis.</title>
        <authorList>
            <person name="Carlton J.M."/>
            <person name="Hirt R.P."/>
            <person name="Silva J.C."/>
            <person name="Delcher A.L."/>
            <person name="Schatz M."/>
            <person name="Zhao Q."/>
            <person name="Wortman J.R."/>
            <person name="Bidwell S.L."/>
            <person name="Alsmark U.C.M."/>
            <person name="Besteiro S."/>
            <person name="Sicheritz-Ponten T."/>
            <person name="Noel C.J."/>
            <person name="Dacks J.B."/>
            <person name="Foster P.G."/>
            <person name="Simillion C."/>
            <person name="Van de Peer Y."/>
            <person name="Miranda-Saavedra D."/>
            <person name="Barton G.J."/>
            <person name="Westrop G.D."/>
            <person name="Mueller S."/>
            <person name="Dessi D."/>
            <person name="Fiori P.L."/>
            <person name="Ren Q."/>
            <person name="Paulsen I."/>
            <person name="Zhang H."/>
            <person name="Bastida-Corcuera F.D."/>
            <person name="Simoes-Barbosa A."/>
            <person name="Brown M.T."/>
            <person name="Hayes R.D."/>
            <person name="Mukherjee M."/>
            <person name="Okumura C.Y."/>
            <person name="Schneider R."/>
            <person name="Smith A.J."/>
            <person name="Vanacova S."/>
            <person name="Villalvazo M."/>
            <person name="Haas B.J."/>
            <person name="Pertea M."/>
            <person name="Feldblyum T.V."/>
            <person name="Utterback T.R."/>
            <person name="Shu C.L."/>
            <person name="Osoegawa K."/>
            <person name="de Jong P.J."/>
            <person name="Hrdy I."/>
            <person name="Horvathova L."/>
            <person name="Zubacova Z."/>
            <person name="Dolezal P."/>
            <person name="Malik S.B."/>
            <person name="Logsdon J.M. Jr."/>
            <person name="Henze K."/>
            <person name="Gupta A."/>
            <person name="Wang C.C."/>
            <person name="Dunne R.L."/>
            <person name="Upcroft J.A."/>
            <person name="Upcroft P."/>
            <person name="White O."/>
            <person name="Salzberg S.L."/>
            <person name="Tang P."/>
            <person name="Chiu C.-H."/>
            <person name="Lee Y.-S."/>
            <person name="Embley T.M."/>
            <person name="Coombs G.H."/>
            <person name="Mottram J.C."/>
            <person name="Tachezy J."/>
            <person name="Fraser-Liggett C.M."/>
            <person name="Johnson P.J."/>
        </authorList>
    </citation>
    <scope>NUCLEOTIDE SEQUENCE [LARGE SCALE GENOMIC DNA]</scope>
    <source>
        <strain evidence="5">G3</strain>
    </source>
</reference>
<dbReference type="GO" id="GO:0046854">
    <property type="term" value="P:phosphatidylinositol phosphate biosynthetic process"/>
    <property type="evidence" value="ECO:0000318"/>
    <property type="project" value="GO_Central"/>
</dbReference>
<evidence type="ECO:0000313" key="6">
    <source>
        <dbReference type="Proteomes" id="UP000001542"/>
    </source>
</evidence>
<dbReference type="SUPFAM" id="SSF56104">
    <property type="entry name" value="SAICAR synthase-like"/>
    <property type="match status" value="1"/>
</dbReference>
<dbReference type="GO" id="GO:0000828">
    <property type="term" value="F:inositol hexakisphosphate kinase activity"/>
    <property type="evidence" value="ECO:0000318"/>
    <property type="project" value="GO_Central"/>
</dbReference>
<proteinExistence type="inferred from homology"/>
<evidence type="ECO:0000313" key="5">
    <source>
        <dbReference type="EMBL" id="EAY11027.1"/>
    </source>
</evidence>
<protein>
    <recommendedName>
        <fullName evidence="4">Kinase</fullName>
        <ecNumber evidence="4">2.7.-.-</ecNumber>
    </recommendedName>
</protein>
<organism evidence="5 6">
    <name type="scientific">Trichomonas vaginalis (strain ATCC PRA-98 / G3)</name>
    <dbReference type="NCBI Taxonomy" id="412133"/>
    <lineage>
        <taxon>Eukaryota</taxon>
        <taxon>Metamonada</taxon>
        <taxon>Parabasalia</taxon>
        <taxon>Trichomonadida</taxon>
        <taxon>Trichomonadidae</taxon>
        <taxon>Trichomonas</taxon>
    </lineage>
</organism>
<dbReference type="VEuPathDB" id="TrichDB:TVAGG3_0358780"/>
<dbReference type="RefSeq" id="XP_001323250.1">
    <property type="nucleotide sequence ID" value="XM_001323215.1"/>
</dbReference>
<dbReference type="KEGG" id="tva:4768966"/>
<keyword evidence="2 4" id="KW-0808">Transferase</keyword>